<proteinExistence type="predicted"/>
<sequence>MPVGLSEAPTDAVTTRDPLSTIVLPDNTPEQEAFIKECMPRGGPEHSMESKWVREHGKREDFRELVSIGEGHLKLALAGSVKGFVFCSGWDPRQRERPTFSVWGAQPEGRAET</sequence>
<dbReference type="AlphaFoldDB" id="A0A919V8C7"/>
<comment type="caution">
    <text evidence="2">The sequence shown here is derived from an EMBL/GenBank/DDBJ whole genome shotgun (WGS) entry which is preliminary data.</text>
</comment>
<keyword evidence="3" id="KW-1185">Reference proteome</keyword>
<dbReference type="Proteomes" id="UP000606172">
    <property type="component" value="Unassembled WGS sequence"/>
</dbReference>
<organism evidence="2 3">
    <name type="scientific">Sinosporangium siamense</name>
    <dbReference type="NCBI Taxonomy" id="1367973"/>
    <lineage>
        <taxon>Bacteria</taxon>
        <taxon>Bacillati</taxon>
        <taxon>Actinomycetota</taxon>
        <taxon>Actinomycetes</taxon>
        <taxon>Streptosporangiales</taxon>
        <taxon>Streptosporangiaceae</taxon>
        <taxon>Sinosporangium</taxon>
    </lineage>
</organism>
<feature type="region of interest" description="Disordered" evidence="1">
    <location>
        <begin position="1"/>
        <end position="24"/>
    </location>
</feature>
<protein>
    <submittedName>
        <fullName evidence="2">Uncharacterized protein</fullName>
    </submittedName>
</protein>
<evidence type="ECO:0000256" key="1">
    <source>
        <dbReference type="SAM" id="MobiDB-lite"/>
    </source>
</evidence>
<evidence type="ECO:0000313" key="3">
    <source>
        <dbReference type="Proteomes" id="UP000606172"/>
    </source>
</evidence>
<dbReference type="EMBL" id="BOOW01000020">
    <property type="protein sequence ID" value="GII93077.1"/>
    <property type="molecule type" value="Genomic_DNA"/>
</dbReference>
<reference evidence="2" key="1">
    <citation type="submission" date="2021-01" db="EMBL/GenBank/DDBJ databases">
        <title>Whole genome shotgun sequence of Sinosporangium siamense NBRC 109515.</title>
        <authorList>
            <person name="Komaki H."/>
            <person name="Tamura T."/>
        </authorList>
    </citation>
    <scope>NUCLEOTIDE SEQUENCE</scope>
    <source>
        <strain evidence="2">NBRC 109515</strain>
    </source>
</reference>
<name>A0A919V8C7_9ACTN</name>
<accession>A0A919V8C7</accession>
<evidence type="ECO:0000313" key="2">
    <source>
        <dbReference type="EMBL" id="GII93077.1"/>
    </source>
</evidence>
<gene>
    <name evidence="2" type="ORF">Ssi02_33080</name>
</gene>